<protein>
    <recommendedName>
        <fullName evidence="9">Major facilitator superfamily (MFS) profile domain-containing protein</fullName>
    </recommendedName>
</protein>
<dbReference type="OrthoDB" id="4197284at2759"/>
<evidence type="ECO:0000256" key="2">
    <source>
        <dbReference type="ARBA" id="ARBA00010992"/>
    </source>
</evidence>
<feature type="compositionally biased region" description="Acidic residues" evidence="7">
    <location>
        <begin position="48"/>
        <end position="58"/>
    </location>
</feature>
<sequence>MASSSENPPLGDEPKIDGGLKAENEVEVEDVIQETTVQTENGLQVKDDVDDSKTEDDPDKQGDRISPVSSRSSSESGKPSHAEKPSAPPLDTINPLTGLSDTELARKVDEFTKFDEGLKKHTELLNCGAHLAGDKESALGGETDFSSRFVKAISPKQLKYLKEGEKKAKLWGQSKYLKGSLLIACLAGIIQGWTQSAMNGASIGINDEFNIHTEPKNTQTTTANVWLFGVLNAVPFLAGGVLAPLIADPLQDHLLGRRGAILLACIFSIAATIGQAFSKSTSQLIGCRVVTGVTLAAKASSAPLLIAEVSPDHLRGNLLSLWQLSDAFGIFLGFSSNLATLSIYAPDTTQWRIQIATILIPTIVLTFLVYFVPESPRVHMKHGRLPKALETFTFIRPSPVSEFLAARDLIYAHVQLEIECESNLKNETETNTNQSKGKGKLEQEVAETEGAIKEAIGHDIELQRQEPEMPAYDISRTDFFRRLYQTFKDGRSRRALLCASTAMISQQLTGINTIAFMSTLLLSSINDSPRSGAWLNWGIGLCNFLFGLPAFWLLDRVGRSTMLLLGFIPMFILMLVLAFSFKAQATGDPSNIPLAGVFGIFFVIVYSPTVGTSPFAISAEVFPLVVREVGHSLSVAVNFIGLGLVLLFFPSLSSAMGGYRQSLSLFAALNILAFGLCYLFVPETKDMTLEELRTIFDIPTARHIEYRLTVVTPWLVKKYLRSWAVKLHLWPKPSAKDDDSKEGLITFPRWHKPT</sequence>
<gene>
    <name evidence="10" type="ORF">Egran_01318</name>
</gene>
<dbReference type="InterPro" id="IPR003663">
    <property type="entry name" value="Sugar/inositol_transpt"/>
</dbReference>
<comment type="subcellular location">
    <subcellularLocation>
        <location evidence="1">Membrane</location>
        <topology evidence="1">Multi-pass membrane protein</topology>
    </subcellularLocation>
</comment>
<feature type="transmembrane region" description="Helical" evidence="8">
    <location>
        <begin position="629"/>
        <end position="649"/>
    </location>
</feature>
<dbReference type="AlphaFoldDB" id="A0A232M3D0"/>
<feature type="compositionally biased region" description="Low complexity" evidence="7">
    <location>
        <begin position="66"/>
        <end position="77"/>
    </location>
</feature>
<comment type="caution">
    <text evidence="10">The sequence shown here is derived from an EMBL/GenBank/DDBJ whole genome shotgun (WGS) entry which is preliminary data.</text>
</comment>
<dbReference type="GO" id="GO:0015798">
    <property type="term" value="P:myo-inositol transport"/>
    <property type="evidence" value="ECO:0007669"/>
    <property type="project" value="UniProtKB-ARBA"/>
</dbReference>
<dbReference type="SUPFAM" id="SSF103473">
    <property type="entry name" value="MFS general substrate transporter"/>
    <property type="match status" value="1"/>
</dbReference>
<keyword evidence="11" id="KW-1185">Reference proteome</keyword>
<evidence type="ECO:0000256" key="3">
    <source>
        <dbReference type="ARBA" id="ARBA00022448"/>
    </source>
</evidence>
<dbReference type="EMBL" id="NPHW01002697">
    <property type="protein sequence ID" value="OXV10921.1"/>
    <property type="molecule type" value="Genomic_DNA"/>
</dbReference>
<feature type="transmembrane region" description="Helical" evidence="8">
    <location>
        <begin position="283"/>
        <end position="306"/>
    </location>
</feature>
<keyword evidence="6 8" id="KW-0472">Membrane</keyword>
<dbReference type="PRINTS" id="PR00171">
    <property type="entry name" value="SUGRTRNSPORT"/>
</dbReference>
<feature type="transmembrane region" description="Helical" evidence="8">
    <location>
        <begin position="259"/>
        <end position="277"/>
    </location>
</feature>
<keyword evidence="3" id="KW-0813">Transport</keyword>
<feature type="transmembrane region" description="Helical" evidence="8">
    <location>
        <begin position="534"/>
        <end position="554"/>
    </location>
</feature>
<dbReference type="GO" id="GO:0022857">
    <property type="term" value="F:transmembrane transporter activity"/>
    <property type="evidence" value="ECO:0007669"/>
    <property type="project" value="InterPro"/>
</dbReference>
<accession>A0A232M3D0</accession>
<feature type="transmembrane region" description="Helical" evidence="8">
    <location>
        <begin position="561"/>
        <end position="581"/>
    </location>
</feature>
<keyword evidence="4 8" id="KW-0812">Transmembrane</keyword>
<dbReference type="InterPro" id="IPR050814">
    <property type="entry name" value="Myo-inositol_Transporter"/>
</dbReference>
<organism evidence="10 11">
    <name type="scientific">Elaphomyces granulatus</name>
    <dbReference type="NCBI Taxonomy" id="519963"/>
    <lineage>
        <taxon>Eukaryota</taxon>
        <taxon>Fungi</taxon>
        <taxon>Dikarya</taxon>
        <taxon>Ascomycota</taxon>
        <taxon>Pezizomycotina</taxon>
        <taxon>Eurotiomycetes</taxon>
        <taxon>Eurotiomycetidae</taxon>
        <taxon>Eurotiales</taxon>
        <taxon>Elaphomycetaceae</taxon>
        <taxon>Elaphomyces</taxon>
    </lineage>
</organism>
<evidence type="ECO:0000313" key="10">
    <source>
        <dbReference type="EMBL" id="OXV10921.1"/>
    </source>
</evidence>
<reference evidence="10 11" key="1">
    <citation type="journal article" date="2015" name="Environ. Microbiol.">
        <title>Metagenome sequence of Elaphomyces granulatus from sporocarp tissue reveals Ascomycota ectomycorrhizal fingerprints of genome expansion and a Proteobacteria-rich microbiome.</title>
        <authorList>
            <person name="Quandt C.A."/>
            <person name="Kohler A."/>
            <person name="Hesse C.N."/>
            <person name="Sharpton T.J."/>
            <person name="Martin F."/>
            <person name="Spatafora J.W."/>
        </authorList>
    </citation>
    <scope>NUCLEOTIDE SEQUENCE [LARGE SCALE GENOMIC DNA]</scope>
    <source>
        <strain evidence="10 11">OSC145934</strain>
    </source>
</reference>
<evidence type="ECO:0000256" key="7">
    <source>
        <dbReference type="SAM" id="MobiDB-lite"/>
    </source>
</evidence>
<evidence type="ECO:0000256" key="5">
    <source>
        <dbReference type="ARBA" id="ARBA00022989"/>
    </source>
</evidence>
<feature type="transmembrane region" description="Helical" evidence="8">
    <location>
        <begin position="593"/>
        <end position="617"/>
    </location>
</feature>
<feature type="region of interest" description="Disordered" evidence="7">
    <location>
        <begin position="1"/>
        <end position="97"/>
    </location>
</feature>
<keyword evidence="5 8" id="KW-1133">Transmembrane helix</keyword>
<feature type="domain" description="Major facilitator superfamily (MFS) profile" evidence="9">
    <location>
        <begin position="180"/>
        <end position="685"/>
    </location>
</feature>
<dbReference type="PROSITE" id="PS50850">
    <property type="entry name" value="MFS"/>
    <property type="match status" value="1"/>
</dbReference>
<comment type="similarity">
    <text evidence="2">Belongs to the major facilitator superfamily. Sugar transporter (TC 2.A.1.1) family.</text>
</comment>
<dbReference type="GO" id="GO:0015791">
    <property type="term" value="P:polyol transmembrane transport"/>
    <property type="evidence" value="ECO:0007669"/>
    <property type="project" value="UniProtKB-ARBA"/>
</dbReference>
<evidence type="ECO:0000256" key="4">
    <source>
        <dbReference type="ARBA" id="ARBA00022692"/>
    </source>
</evidence>
<dbReference type="InterPro" id="IPR005828">
    <property type="entry name" value="MFS_sugar_transport-like"/>
</dbReference>
<evidence type="ECO:0000313" key="11">
    <source>
        <dbReference type="Proteomes" id="UP000243515"/>
    </source>
</evidence>
<evidence type="ECO:0000256" key="8">
    <source>
        <dbReference type="SAM" id="Phobius"/>
    </source>
</evidence>
<dbReference type="PANTHER" id="PTHR48020">
    <property type="entry name" value="PROTON MYO-INOSITOL COTRANSPORTER"/>
    <property type="match status" value="1"/>
</dbReference>
<dbReference type="Gene3D" id="1.20.1250.20">
    <property type="entry name" value="MFS general substrate transporter like domains"/>
    <property type="match status" value="1"/>
</dbReference>
<dbReference type="Pfam" id="PF00083">
    <property type="entry name" value="Sugar_tr"/>
    <property type="match status" value="2"/>
</dbReference>
<name>A0A232M3D0_9EURO</name>
<dbReference type="GO" id="GO:0016020">
    <property type="term" value="C:membrane"/>
    <property type="evidence" value="ECO:0007669"/>
    <property type="project" value="UniProtKB-SubCell"/>
</dbReference>
<dbReference type="Proteomes" id="UP000243515">
    <property type="component" value="Unassembled WGS sequence"/>
</dbReference>
<dbReference type="InterPro" id="IPR020846">
    <property type="entry name" value="MFS_dom"/>
</dbReference>
<feature type="transmembrane region" description="Helical" evidence="8">
    <location>
        <begin position="495"/>
        <end position="522"/>
    </location>
</feature>
<dbReference type="PANTHER" id="PTHR48020:SF40">
    <property type="entry name" value="MAJOR FACILITATOR SUPERFAMILY (MFS) PROFILE DOMAIN-CONTAINING PROTEIN"/>
    <property type="match status" value="1"/>
</dbReference>
<evidence type="ECO:0000256" key="1">
    <source>
        <dbReference type="ARBA" id="ARBA00004141"/>
    </source>
</evidence>
<feature type="transmembrane region" description="Helical" evidence="8">
    <location>
        <begin position="225"/>
        <end position="247"/>
    </location>
</feature>
<feature type="compositionally biased region" description="Polar residues" evidence="7">
    <location>
        <begin position="33"/>
        <end position="42"/>
    </location>
</feature>
<feature type="transmembrane region" description="Helical" evidence="8">
    <location>
        <begin position="661"/>
        <end position="681"/>
    </location>
</feature>
<evidence type="ECO:0000259" key="9">
    <source>
        <dbReference type="PROSITE" id="PS50850"/>
    </source>
</evidence>
<feature type="compositionally biased region" description="Basic and acidic residues" evidence="7">
    <location>
        <begin position="12"/>
        <end position="24"/>
    </location>
</feature>
<dbReference type="InterPro" id="IPR036259">
    <property type="entry name" value="MFS_trans_sf"/>
</dbReference>
<feature type="transmembrane region" description="Helical" evidence="8">
    <location>
        <begin position="351"/>
        <end position="372"/>
    </location>
</feature>
<proteinExistence type="inferred from homology"/>
<evidence type="ECO:0000256" key="6">
    <source>
        <dbReference type="ARBA" id="ARBA00023136"/>
    </source>
</evidence>